<keyword evidence="2" id="KW-0285">Flavoprotein</keyword>
<dbReference type="EMBL" id="QTLC01000046">
    <property type="protein sequence ID" value="RDY70459.1"/>
    <property type="molecule type" value="Genomic_DNA"/>
</dbReference>
<evidence type="ECO:0000256" key="2">
    <source>
        <dbReference type="ARBA" id="ARBA00022630"/>
    </source>
</evidence>
<proteinExistence type="predicted"/>
<dbReference type="GO" id="GO:0016709">
    <property type="term" value="F:oxidoreductase activity, acting on paired donors, with incorporation or reduction of molecular oxygen, NAD(P)H as one donor, and incorporation of one atom of oxygen"/>
    <property type="evidence" value="ECO:0007669"/>
    <property type="project" value="UniProtKB-ARBA"/>
</dbReference>
<sequence>MTSVIETDVLIIGAGPAGLMAANELQKRDMDFICLEQRSGPSELSKALGIQARTLEIFELLGVHQEFLKKGYPGPGSKLHLGGENP</sequence>
<keyword evidence="3" id="KW-0274">FAD</keyword>
<dbReference type="AlphaFoldDB" id="A0A3D8VM08"/>
<dbReference type="PANTHER" id="PTHR43004">
    <property type="entry name" value="TRK SYSTEM POTASSIUM UPTAKE PROTEIN"/>
    <property type="match status" value="1"/>
</dbReference>
<dbReference type="PANTHER" id="PTHR43004:SF19">
    <property type="entry name" value="BINDING MONOOXYGENASE, PUTATIVE (JCVI)-RELATED"/>
    <property type="match status" value="1"/>
</dbReference>
<gene>
    <name evidence="5" type="ORF">DXT76_12800</name>
</gene>
<accession>A0A3D8VM08</accession>
<dbReference type="Proteomes" id="UP000257032">
    <property type="component" value="Unassembled WGS sequence"/>
</dbReference>
<evidence type="ECO:0000313" key="6">
    <source>
        <dbReference type="Proteomes" id="UP000257032"/>
    </source>
</evidence>
<dbReference type="InterPro" id="IPR036188">
    <property type="entry name" value="FAD/NAD-bd_sf"/>
</dbReference>
<dbReference type="InterPro" id="IPR002938">
    <property type="entry name" value="FAD-bd"/>
</dbReference>
<feature type="domain" description="FAD-binding" evidence="4">
    <location>
        <begin position="6"/>
        <end position="82"/>
    </location>
</feature>
<dbReference type="InterPro" id="IPR050641">
    <property type="entry name" value="RIFMO-like"/>
</dbReference>
<protein>
    <submittedName>
        <fullName evidence="5">FAD-binding protein</fullName>
    </submittedName>
</protein>
<dbReference type="GO" id="GO:0071949">
    <property type="term" value="F:FAD binding"/>
    <property type="evidence" value="ECO:0007669"/>
    <property type="project" value="InterPro"/>
</dbReference>
<evidence type="ECO:0000259" key="4">
    <source>
        <dbReference type="Pfam" id="PF01494"/>
    </source>
</evidence>
<dbReference type="Pfam" id="PF01494">
    <property type="entry name" value="FAD_binding_3"/>
    <property type="match status" value="1"/>
</dbReference>
<dbReference type="Gene3D" id="3.50.50.60">
    <property type="entry name" value="FAD/NAD(P)-binding domain"/>
    <property type="match status" value="1"/>
</dbReference>
<dbReference type="RefSeq" id="WP_115894391.1">
    <property type="nucleotide sequence ID" value="NZ_QTLC01000046.1"/>
</dbReference>
<comment type="cofactor">
    <cofactor evidence="1">
        <name>FAD</name>
        <dbReference type="ChEBI" id="CHEBI:57692"/>
    </cofactor>
</comment>
<dbReference type="SUPFAM" id="SSF51905">
    <property type="entry name" value="FAD/NAD(P)-binding domain"/>
    <property type="match status" value="1"/>
</dbReference>
<organism evidence="5 6">
    <name type="scientific">Halobacillus trueperi</name>
    <dbReference type="NCBI Taxonomy" id="156205"/>
    <lineage>
        <taxon>Bacteria</taxon>
        <taxon>Bacillati</taxon>
        <taxon>Bacillota</taxon>
        <taxon>Bacilli</taxon>
        <taxon>Bacillales</taxon>
        <taxon>Bacillaceae</taxon>
        <taxon>Halobacillus</taxon>
    </lineage>
</organism>
<reference evidence="5 6" key="1">
    <citation type="submission" date="2018-08" db="EMBL/GenBank/DDBJ databases">
        <title>Genome sequence of strict halophilic Halobacillus trueperi SS1 isolated from Lunsu, a salty water body of North West Himalayas.</title>
        <authorList>
            <person name="Gupta S."/>
            <person name="Sharma P."/>
            <person name="Dev K."/>
            <person name="Baumler D."/>
            <person name="Sourirajan A."/>
        </authorList>
    </citation>
    <scope>NUCLEOTIDE SEQUENCE [LARGE SCALE GENOMIC DNA]</scope>
    <source>
        <strain evidence="5 6">SS1</strain>
    </source>
</reference>
<evidence type="ECO:0000313" key="5">
    <source>
        <dbReference type="EMBL" id="RDY70459.1"/>
    </source>
</evidence>
<feature type="non-terminal residue" evidence="5">
    <location>
        <position position="86"/>
    </location>
</feature>
<evidence type="ECO:0000256" key="3">
    <source>
        <dbReference type="ARBA" id="ARBA00022827"/>
    </source>
</evidence>
<comment type="caution">
    <text evidence="5">The sequence shown here is derived from an EMBL/GenBank/DDBJ whole genome shotgun (WGS) entry which is preliminary data.</text>
</comment>
<evidence type="ECO:0000256" key="1">
    <source>
        <dbReference type="ARBA" id="ARBA00001974"/>
    </source>
</evidence>
<name>A0A3D8VM08_9BACI</name>